<evidence type="ECO:0000313" key="1">
    <source>
        <dbReference type="EMBL" id="EHG18788.1"/>
    </source>
</evidence>
<dbReference type="Proteomes" id="UP000004129">
    <property type="component" value="Unassembled WGS sequence"/>
</dbReference>
<sequence length="61" mass="6844">MIQRAAQPAAAKAFAAKWKGRGCEKGESQKFRMELLHTAYGVEKPANLLVFEQQVMLNYTS</sequence>
<reference evidence="1 2" key="1">
    <citation type="submission" date="2011-08" db="EMBL/GenBank/DDBJ databases">
        <title>The Genome Sequence of Selenomonas infelix ATCC 43532.</title>
        <authorList>
            <consortium name="The Broad Institute Genome Sequencing Platform"/>
            <person name="Earl A."/>
            <person name="Ward D."/>
            <person name="Feldgarden M."/>
            <person name="Gevers D."/>
            <person name="Izard J."/>
            <person name="Blanton J.M."/>
            <person name="Baranova O.V."/>
            <person name="Dewhirst F.E."/>
            <person name="Young S.K."/>
            <person name="Zeng Q."/>
            <person name="Gargeya S."/>
            <person name="Fitzgerald M."/>
            <person name="Haas B."/>
            <person name="Abouelleil A."/>
            <person name="Alvarado L."/>
            <person name="Arachchi H.M."/>
            <person name="Berlin A."/>
            <person name="Brown A."/>
            <person name="Chapman S.B."/>
            <person name="Chen Z."/>
            <person name="Dunbar C."/>
            <person name="Freedman E."/>
            <person name="Gearin G."/>
            <person name="Gellesch M."/>
            <person name="Goldberg J."/>
            <person name="Griggs A."/>
            <person name="Gujja S."/>
            <person name="Heiman D."/>
            <person name="Howarth C."/>
            <person name="Larson L."/>
            <person name="Lui A."/>
            <person name="MacDonald P.J.P."/>
            <person name="Montmayeur A."/>
            <person name="Murphy C."/>
            <person name="Neiman D."/>
            <person name="Pearson M."/>
            <person name="Priest M."/>
            <person name="Roberts A."/>
            <person name="Saif S."/>
            <person name="Shea T."/>
            <person name="Shenoy N."/>
            <person name="Sisk P."/>
            <person name="Stolte C."/>
            <person name="Sykes S."/>
            <person name="Wortman J."/>
            <person name="Nusbaum C."/>
            <person name="Birren B."/>
        </authorList>
    </citation>
    <scope>NUCLEOTIDE SEQUENCE [LARGE SCALE GENOMIC DNA]</scope>
    <source>
        <strain evidence="1 2">ATCC 43532</strain>
    </source>
</reference>
<dbReference type="eggNOG" id="COG1002">
    <property type="taxonomic scope" value="Bacteria"/>
</dbReference>
<dbReference type="HOGENOM" id="CLU_2920166_0_0_9"/>
<accession>G5GRP5</accession>
<name>G5GRP5_9FIRM</name>
<dbReference type="EMBL" id="ACZM01000019">
    <property type="protein sequence ID" value="EHG18788.1"/>
    <property type="molecule type" value="Genomic_DNA"/>
</dbReference>
<keyword evidence="2" id="KW-1185">Reference proteome</keyword>
<comment type="caution">
    <text evidence="1">The sequence shown here is derived from an EMBL/GenBank/DDBJ whole genome shotgun (WGS) entry which is preliminary data.</text>
</comment>
<dbReference type="RefSeq" id="WP_006693361.1">
    <property type="nucleotide sequence ID" value="NZ_JH376800.1"/>
</dbReference>
<proteinExistence type="predicted"/>
<dbReference type="AlphaFoldDB" id="G5GRP5"/>
<gene>
    <name evidence="1" type="ORF">HMPREF9334_01926</name>
</gene>
<dbReference type="PATRIC" id="fig|679201.3.peg.1941"/>
<evidence type="ECO:0000313" key="2">
    <source>
        <dbReference type="Proteomes" id="UP000004129"/>
    </source>
</evidence>
<organism evidence="1 2">
    <name type="scientific">Selenomonas infelix ATCC 43532</name>
    <dbReference type="NCBI Taxonomy" id="679201"/>
    <lineage>
        <taxon>Bacteria</taxon>
        <taxon>Bacillati</taxon>
        <taxon>Bacillota</taxon>
        <taxon>Negativicutes</taxon>
        <taxon>Selenomonadales</taxon>
        <taxon>Selenomonadaceae</taxon>
        <taxon>Selenomonas</taxon>
    </lineage>
</organism>
<dbReference type="STRING" id="679201.HMPREF9334_01926"/>
<protein>
    <submittedName>
        <fullName evidence="1">Uncharacterized protein</fullName>
    </submittedName>
</protein>